<evidence type="ECO:0000256" key="3">
    <source>
        <dbReference type="SAM" id="MobiDB-lite"/>
    </source>
</evidence>
<dbReference type="GO" id="GO:0008270">
    <property type="term" value="F:zinc ion binding"/>
    <property type="evidence" value="ECO:0007669"/>
    <property type="project" value="InterPro"/>
</dbReference>
<dbReference type="GO" id="GO:0000981">
    <property type="term" value="F:DNA-binding transcription factor activity, RNA polymerase II-specific"/>
    <property type="evidence" value="ECO:0007669"/>
    <property type="project" value="InterPro"/>
</dbReference>
<dbReference type="OrthoDB" id="39175at2759"/>
<dbReference type="GO" id="GO:0005634">
    <property type="term" value="C:nucleus"/>
    <property type="evidence" value="ECO:0007669"/>
    <property type="project" value="UniProtKB-SubCell"/>
</dbReference>
<dbReference type="PROSITE" id="PS50048">
    <property type="entry name" value="ZN2_CY6_FUNGAL_2"/>
    <property type="match status" value="1"/>
</dbReference>
<comment type="subcellular location">
    <subcellularLocation>
        <location evidence="1">Nucleus</location>
    </subcellularLocation>
</comment>
<evidence type="ECO:0000313" key="6">
    <source>
        <dbReference type="Proteomes" id="UP000006671"/>
    </source>
</evidence>
<sequence>MSEFENANDSPSTCSSSSNSKKKKKSNNNSTPSCVQCKRNHKKCDKLEPKCSYCVSRNLECVYEEPKKRGRASELYQENLKKKKEGDGTFVDEYFDFICVGHPVIKRGVLEHFLNNYLGKIENISKRKISLEENEFISNLEDVNCIYAFYLSIKAIHHQLRAELDLADQYAKNAEVEIGKLFVDHSQNYYLYCACQQLSAFYNGKGDILKRKIYLSMVENFVSECLKDTTDIICKNLERRTVFLSKSMDELISALPEFIEHMPRIVELSVDQKLDNLLTTGTLDYMKTAKVTSENCMLFKQVIDFVFKVVVSLKSEHFKLFNDCRTERFTEFMQLHIIFTYNSTSLSFYRNIPELRSLVEEMALKITLSTEHELFNEIHIEICKLIESGLRQNNLPLITNGKSLYVDYFQVLEKDLRALQSLSQKYLRIKNKCSNIVREMEEILERQKNPLIITMPNYNSILPPQGVSNGAIPLQQRDERLQSVLRYLQEISQTVSENIPTFKPSESLGDLEREFFEFI</sequence>
<name>D2VB32_NAEGR</name>
<dbReference type="InParanoid" id="D2VB32"/>
<evidence type="ECO:0000256" key="2">
    <source>
        <dbReference type="ARBA" id="ARBA00023242"/>
    </source>
</evidence>
<feature type="region of interest" description="Disordered" evidence="3">
    <location>
        <begin position="1"/>
        <end position="36"/>
    </location>
</feature>
<dbReference type="EMBL" id="GG738860">
    <property type="protein sequence ID" value="EFC46185.1"/>
    <property type="molecule type" value="Genomic_DNA"/>
</dbReference>
<dbReference type="CDD" id="cd00067">
    <property type="entry name" value="GAL4"/>
    <property type="match status" value="1"/>
</dbReference>
<dbReference type="PANTHER" id="PTHR31001">
    <property type="entry name" value="UNCHARACTERIZED TRANSCRIPTIONAL REGULATORY PROTEIN"/>
    <property type="match status" value="1"/>
</dbReference>
<dbReference type="InterPro" id="IPR036864">
    <property type="entry name" value="Zn2-C6_fun-type_DNA-bd_sf"/>
</dbReference>
<dbReference type="Pfam" id="PF00172">
    <property type="entry name" value="Zn_clus"/>
    <property type="match status" value="1"/>
</dbReference>
<dbReference type="InterPro" id="IPR050613">
    <property type="entry name" value="Sec_Metabolite_Reg"/>
</dbReference>
<dbReference type="Proteomes" id="UP000006671">
    <property type="component" value="Unassembled WGS sequence"/>
</dbReference>
<dbReference type="SMART" id="SM00066">
    <property type="entry name" value="GAL4"/>
    <property type="match status" value="1"/>
</dbReference>
<feature type="compositionally biased region" description="Low complexity" evidence="3">
    <location>
        <begin position="10"/>
        <end position="19"/>
    </location>
</feature>
<reference evidence="5 6" key="1">
    <citation type="journal article" date="2010" name="Cell">
        <title>The genome of Naegleria gruberi illuminates early eukaryotic versatility.</title>
        <authorList>
            <person name="Fritz-Laylin L.K."/>
            <person name="Prochnik S.E."/>
            <person name="Ginger M.L."/>
            <person name="Dacks J.B."/>
            <person name="Carpenter M.L."/>
            <person name="Field M.C."/>
            <person name="Kuo A."/>
            <person name="Paredez A."/>
            <person name="Chapman J."/>
            <person name="Pham J."/>
            <person name="Shu S."/>
            <person name="Neupane R."/>
            <person name="Cipriano M."/>
            <person name="Mancuso J."/>
            <person name="Tu H."/>
            <person name="Salamov A."/>
            <person name="Lindquist E."/>
            <person name="Shapiro H."/>
            <person name="Lucas S."/>
            <person name="Grigoriev I.V."/>
            <person name="Cande W.Z."/>
            <person name="Fulton C."/>
            <person name="Rokhsar D.S."/>
            <person name="Dawson S.C."/>
        </authorList>
    </citation>
    <scope>NUCLEOTIDE SEQUENCE [LARGE SCALE GENOMIC DNA]</scope>
    <source>
        <strain evidence="5 6">NEG-M</strain>
    </source>
</reference>
<keyword evidence="6" id="KW-1185">Reference proteome</keyword>
<dbReference type="VEuPathDB" id="AmoebaDB:NAEGRDRAFT_66071"/>
<feature type="domain" description="Zn(2)-C6 fungal-type" evidence="4">
    <location>
        <begin position="33"/>
        <end position="63"/>
    </location>
</feature>
<dbReference type="GeneID" id="8850535"/>
<evidence type="ECO:0000259" key="4">
    <source>
        <dbReference type="PROSITE" id="PS50048"/>
    </source>
</evidence>
<protein>
    <submittedName>
        <fullName evidence="5">Predicted protein</fullName>
    </submittedName>
</protein>
<dbReference type="PROSITE" id="PS00463">
    <property type="entry name" value="ZN2_CY6_FUNGAL_1"/>
    <property type="match status" value="1"/>
</dbReference>
<dbReference type="InterPro" id="IPR001138">
    <property type="entry name" value="Zn2Cys6_DnaBD"/>
</dbReference>
<dbReference type="RefSeq" id="XP_002678929.1">
    <property type="nucleotide sequence ID" value="XM_002678883.1"/>
</dbReference>
<keyword evidence="2" id="KW-0539">Nucleus</keyword>
<organism evidence="6">
    <name type="scientific">Naegleria gruberi</name>
    <name type="common">Amoeba</name>
    <dbReference type="NCBI Taxonomy" id="5762"/>
    <lineage>
        <taxon>Eukaryota</taxon>
        <taxon>Discoba</taxon>
        <taxon>Heterolobosea</taxon>
        <taxon>Tetramitia</taxon>
        <taxon>Eutetramitia</taxon>
        <taxon>Vahlkampfiidae</taxon>
        <taxon>Naegleria</taxon>
    </lineage>
</organism>
<gene>
    <name evidence="5" type="ORF">NAEGRDRAFT_66071</name>
</gene>
<evidence type="ECO:0000313" key="5">
    <source>
        <dbReference type="EMBL" id="EFC46185.1"/>
    </source>
</evidence>
<accession>D2VB32</accession>
<dbReference type="KEGG" id="ngr:NAEGRDRAFT_66071"/>
<proteinExistence type="predicted"/>
<dbReference type="AlphaFoldDB" id="D2VB32"/>
<evidence type="ECO:0000256" key="1">
    <source>
        <dbReference type="ARBA" id="ARBA00004123"/>
    </source>
</evidence>
<dbReference type="SUPFAM" id="SSF57701">
    <property type="entry name" value="Zn2/Cys6 DNA-binding domain"/>
    <property type="match status" value="1"/>
</dbReference>
<dbReference type="Gene3D" id="4.10.240.10">
    <property type="entry name" value="Zn(2)-C6 fungal-type DNA-binding domain"/>
    <property type="match status" value="1"/>
</dbReference>